<accession>A0ABY4CUA5</accession>
<dbReference type="CDD" id="cd16917">
    <property type="entry name" value="HATPase_UhpB-NarQ-NarX-like"/>
    <property type="match status" value="1"/>
</dbReference>
<dbReference type="InterPro" id="IPR005467">
    <property type="entry name" value="His_kinase_dom"/>
</dbReference>
<dbReference type="InterPro" id="IPR000780">
    <property type="entry name" value="CheR_MeTrfase"/>
</dbReference>
<dbReference type="SUPFAM" id="SSF47757">
    <property type="entry name" value="Chemotaxis receptor methyltransferase CheR, N-terminal domain"/>
    <property type="match status" value="1"/>
</dbReference>
<sequence length="1515" mass="170720">MESIESTDFMAEQPQNFLVVGLGASAGGIQALQEFFQRVPADSALAYVVILHLSPDHDSQLAQVLQTVARIPVTQVTEKVTIEPNHVYVVPPNQHLMMEGDTIVPSLNLYVEERRAPVDIFFRTLADSYGARAVCVVLSGTGANGSMGLKRVKERGGVAYVQNPREAEFNEMPRNAIATDLIDEVLPVAEIPGRILAYRNSLGTVEIPNAVEDRAEQQQVALREIFTHLRVRTGHDFSNYKQASLLRRIERRINVRSLPDLPSYAVFLQQNLEESQALLKDLLISVTNFFRDKKPFQALELDVLPAIFHHKKADSAVRIWVAGCATGEEAYSLAMLVAERTLDVLDAPKVQIFATDIDEAALTAAREGLYTLNDAADVSPERLLRFFTKEGDNYRVQRELREMVLFANHNFLKDPPFSRLDLVTCRNVLIYLNSTAQERVMETFHFALKPGGFLFLGSSESVDGTSDLYATVSRENHIYRSREVAMPHYALPESVPAALHATPPASLTLLEAESRHLTRLSLGELHQKLLEQYAPPSLVVNEEYDILHMSERVGSFLEFSGGEPTKNLLKLIRPELRLALRSVLHQAVQLQTIMEARNVLWNKNGERQMVTIRVKPVTKAGDTAKGFLLVIFEPNEQQAPEEKGGLPSDEPIARQLEAELIQVKAQLRYSAEQYEYQAEELKASNEEFQAVNEELRSAAEELETSKEELQSMNEELRTVNQELKVKIEEISVTSNNFQNLIHSAGVATIFLDRAFCIRLYTPAAQQLFNLIPSDYGRPISDITHRLQYDQLLPDAQTVLEKLTLLEREVKTTDHRAFLMRLLPYRTADDRINGVVITLFDITDRKQAEETLQASEQRLQRMVNVPSVGMLTFDYTDTLLQVNDAFLEMVGYTRSEFEARTFTWLDFTPAEHVEVSQQVMAQLRQTGRGGPYEKEYFRKDGSRLWLMFVAADLGDGTIAEYAIDMSARRQAEAAVASDLAGMQRLHELHTKLATETNLKVALTEMVALACDFTNTDRGCVQLLSDDGQRLELYACHGYEENNRFIQHFLHEGFKPVGDATRRDQLRLIIEDIEAYAPLLSTQDREVALSAGIRALHSVPLITRSSGLVGVLSNQFRQPHRPTEHELRLLDLLAWMAADFVERHRAIQTLEQLSVGLEQQVQERTAQLNQSTEILQKSLAKLQQAEEVAQMGSWEYDIASGETVWSTGMYRLYGLPATHAVSPEIYLDYVVEAEKPLAEKLIQQVREKHEPLDETLHLLIDDQVHTFRIKSVVLRNDHGEPVKMLGLDLDVSEIKRLEEENLQMRLNQQKALLLGILDAQEEERRRIAESLHNGVGQLLFATKLNFDRLATLVPKEIFRGANQLLDEAIQETRKVSHELVPATLNNFGLAKSIRDLCQNYSQTRIRVNCEIVGLENRLEPYLEVAVYRICQELLTNVTKHAEATSADVLLVQEDGDVTLKVRDNGKGVSPERSKSAGIGLRTIKDRVNLLNGTFSLHTPDTSTGTQVTVRIPSTGAS</sequence>
<dbReference type="Gene3D" id="3.30.450.20">
    <property type="entry name" value="PAS domain"/>
    <property type="match status" value="3"/>
</dbReference>
<feature type="domain" description="PAC" evidence="5">
    <location>
        <begin position="803"/>
        <end position="853"/>
    </location>
</feature>
<feature type="coiled-coil region" evidence="2">
    <location>
        <begin position="671"/>
        <end position="733"/>
    </location>
</feature>
<dbReference type="Pfam" id="PF01739">
    <property type="entry name" value="CheR"/>
    <property type="match status" value="1"/>
</dbReference>
<dbReference type="PROSITE" id="PS50112">
    <property type="entry name" value="PAS"/>
    <property type="match status" value="1"/>
</dbReference>
<dbReference type="CDD" id="cd16434">
    <property type="entry name" value="CheB-CheR_fusion"/>
    <property type="match status" value="1"/>
</dbReference>
<dbReference type="InterPro" id="IPR000700">
    <property type="entry name" value="PAS-assoc_C"/>
</dbReference>
<dbReference type="InterPro" id="IPR036890">
    <property type="entry name" value="HATPase_C_sf"/>
</dbReference>
<keyword evidence="2" id="KW-0175">Coiled coil</keyword>
<dbReference type="InterPro" id="IPR029016">
    <property type="entry name" value="GAF-like_dom_sf"/>
</dbReference>
<dbReference type="PROSITE" id="PS50109">
    <property type="entry name" value="HIS_KIN"/>
    <property type="match status" value="1"/>
</dbReference>
<dbReference type="Pfam" id="PF13596">
    <property type="entry name" value="PAS_10"/>
    <property type="match status" value="1"/>
</dbReference>
<dbReference type="EMBL" id="CP094669">
    <property type="protein sequence ID" value="UOG73332.1"/>
    <property type="molecule type" value="Genomic_DNA"/>
</dbReference>
<dbReference type="PROSITE" id="PS50122">
    <property type="entry name" value="CHEB"/>
    <property type="match status" value="1"/>
</dbReference>
<dbReference type="CDD" id="cd00130">
    <property type="entry name" value="PAS"/>
    <property type="match status" value="2"/>
</dbReference>
<feature type="domain" description="Histidine kinase" evidence="3">
    <location>
        <begin position="1424"/>
        <end position="1513"/>
    </location>
</feature>
<dbReference type="Gene3D" id="3.30.450.40">
    <property type="match status" value="1"/>
</dbReference>
<dbReference type="SUPFAM" id="SSF55785">
    <property type="entry name" value="PYP-like sensor domain (PAS domain)"/>
    <property type="match status" value="3"/>
</dbReference>
<reference evidence="8 9" key="1">
    <citation type="submission" date="2022-03" db="EMBL/GenBank/DDBJ databases">
        <title>Hymenobactersp. isolated from the air.</title>
        <authorList>
            <person name="Won M."/>
            <person name="Kwon S.-W."/>
        </authorList>
    </citation>
    <scope>NUCLEOTIDE SEQUENCE [LARGE SCALE GENOMIC DNA]</scope>
    <source>
        <strain evidence="8 9">KACC 21982</strain>
    </source>
</reference>
<evidence type="ECO:0000313" key="9">
    <source>
        <dbReference type="Proteomes" id="UP000831113"/>
    </source>
</evidence>
<dbReference type="PROSITE" id="PS50113">
    <property type="entry name" value="PAC"/>
    <property type="match status" value="1"/>
</dbReference>
<dbReference type="PANTHER" id="PTHR24422">
    <property type="entry name" value="CHEMOTAXIS PROTEIN METHYLTRANSFERASE"/>
    <property type="match status" value="1"/>
</dbReference>
<dbReference type="SMART" id="SM00091">
    <property type="entry name" value="PAS"/>
    <property type="match status" value="4"/>
</dbReference>
<evidence type="ECO:0000259" key="6">
    <source>
        <dbReference type="PROSITE" id="PS50122"/>
    </source>
</evidence>
<dbReference type="InterPro" id="IPR000014">
    <property type="entry name" value="PAS"/>
</dbReference>
<dbReference type="SMART" id="SM00387">
    <property type="entry name" value="HATPase_c"/>
    <property type="match status" value="1"/>
</dbReference>
<dbReference type="SUPFAM" id="SSF55874">
    <property type="entry name" value="ATPase domain of HSP90 chaperone/DNA topoisomerase II/histidine kinase"/>
    <property type="match status" value="1"/>
</dbReference>
<dbReference type="Gene3D" id="1.20.5.1930">
    <property type="match status" value="1"/>
</dbReference>
<evidence type="ECO:0000259" key="3">
    <source>
        <dbReference type="PROSITE" id="PS50109"/>
    </source>
</evidence>
<evidence type="ECO:0000259" key="4">
    <source>
        <dbReference type="PROSITE" id="PS50112"/>
    </source>
</evidence>
<dbReference type="InterPro" id="IPR022641">
    <property type="entry name" value="CheR_N"/>
</dbReference>
<dbReference type="InterPro" id="IPR000673">
    <property type="entry name" value="Sig_transdc_resp-reg_Me-estase"/>
</dbReference>
<dbReference type="Gene3D" id="3.40.50.150">
    <property type="entry name" value="Vaccinia Virus protein VP39"/>
    <property type="match status" value="1"/>
</dbReference>
<gene>
    <name evidence="8" type="ORF">MTX78_14490</name>
</gene>
<evidence type="ECO:0000256" key="1">
    <source>
        <dbReference type="PROSITE-ProRule" id="PRU00050"/>
    </source>
</evidence>
<dbReference type="Proteomes" id="UP000831113">
    <property type="component" value="Chromosome"/>
</dbReference>
<dbReference type="Pfam" id="PF01339">
    <property type="entry name" value="CheB_methylest"/>
    <property type="match status" value="1"/>
</dbReference>
<evidence type="ECO:0000259" key="5">
    <source>
        <dbReference type="PROSITE" id="PS50113"/>
    </source>
</evidence>
<dbReference type="InterPro" id="IPR011712">
    <property type="entry name" value="Sig_transdc_His_kin_sub3_dim/P"/>
</dbReference>
<dbReference type="Pfam" id="PF13185">
    <property type="entry name" value="GAF_2"/>
    <property type="match status" value="1"/>
</dbReference>
<dbReference type="SMART" id="SM00138">
    <property type="entry name" value="MeTrc"/>
    <property type="match status" value="1"/>
</dbReference>
<feature type="domain" description="CheB-type methylesterase" evidence="6">
    <location>
        <begin position="19"/>
        <end position="202"/>
    </location>
</feature>
<proteinExistence type="predicted"/>
<dbReference type="Pfam" id="PF02518">
    <property type="entry name" value="HATPase_c"/>
    <property type="match status" value="1"/>
</dbReference>
<dbReference type="InterPro" id="IPR035965">
    <property type="entry name" value="PAS-like_dom_sf"/>
</dbReference>
<dbReference type="InterPro" id="IPR035909">
    <property type="entry name" value="CheB_C"/>
</dbReference>
<dbReference type="SMART" id="SM00065">
    <property type="entry name" value="GAF"/>
    <property type="match status" value="1"/>
</dbReference>
<dbReference type="InterPro" id="IPR003018">
    <property type="entry name" value="GAF"/>
</dbReference>
<dbReference type="CDD" id="cd02440">
    <property type="entry name" value="AdoMet_MTases"/>
    <property type="match status" value="1"/>
</dbReference>
<protein>
    <submittedName>
        <fullName evidence="8">PAS domain-containing protein</fullName>
    </submittedName>
</protein>
<dbReference type="PANTHER" id="PTHR24422:SF27">
    <property type="entry name" value="PROTEIN-GLUTAMATE O-METHYLTRANSFERASE"/>
    <property type="match status" value="1"/>
</dbReference>
<organism evidence="8 9">
    <name type="scientific">Hymenobacter tibetensis</name>
    <dbReference type="NCBI Taxonomy" id="497967"/>
    <lineage>
        <taxon>Bacteria</taxon>
        <taxon>Pseudomonadati</taxon>
        <taxon>Bacteroidota</taxon>
        <taxon>Cytophagia</taxon>
        <taxon>Cytophagales</taxon>
        <taxon>Hymenobacteraceae</taxon>
        <taxon>Hymenobacter</taxon>
    </lineage>
</organism>
<dbReference type="PROSITE" id="PS50123">
    <property type="entry name" value="CHER"/>
    <property type="match status" value="1"/>
</dbReference>
<dbReference type="NCBIfam" id="TIGR00229">
    <property type="entry name" value="sensory_box"/>
    <property type="match status" value="1"/>
</dbReference>
<dbReference type="Gene3D" id="3.30.565.10">
    <property type="entry name" value="Histidine kinase-like ATPase, C-terminal domain"/>
    <property type="match status" value="1"/>
</dbReference>
<comment type="caution">
    <text evidence="1">Lacks conserved residue(s) required for the propagation of feature annotation.</text>
</comment>
<dbReference type="SUPFAM" id="SSF53335">
    <property type="entry name" value="S-adenosyl-L-methionine-dependent methyltransferases"/>
    <property type="match status" value="1"/>
</dbReference>
<dbReference type="InterPro" id="IPR022642">
    <property type="entry name" value="CheR_C"/>
</dbReference>
<feature type="domain" description="PAS" evidence="4">
    <location>
        <begin position="854"/>
        <end position="926"/>
    </location>
</feature>
<dbReference type="InterPro" id="IPR029063">
    <property type="entry name" value="SAM-dependent_MTases_sf"/>
</dbReference>
<dbReference type="Pfam" id="PF00989">
    <property type="entry name" value="PAS"/>
    <property type="match status" value="1"/>
</dbReference>
<evidence type="ECO:0000313" key="8">
    <source>
        <dbReference type="EMBL" id="UOG73332.1"/>
    </source>
</evidence>
<evidence type="ECO:0000256" key="2">
    <source>
        <dbReference type="SAM" id="Coils"/>
    </source>
</evidence>
<dbReference type="InterPro" id="IPR003594">
    <property type="entry name" value="HATPase_dom"/>
</dbReference>
<dbReference type="PRINTS" id="PR00996">
    <property type="entry name" value="CHERMTFRASE"/>
</dbReference>
<dbReference type="Pfam" id="PF13426">
    <property type="entry name" value="PAS_9"/>
    <property type="match status" value="1"/>
</dbReference>
<name>A0ABY4CUA5_9BACT</name>
<evidence type="ECO:0000259" key="7">
    <source>
        <dbReference type="PROSITE" id="PS50123"/>
    </source>
</evidence>
<dbReference type="RefSeq" id="WP_243795587.1">
    <property type="nucleotide sequence ID" value="NZ_CP094669.1"/>
</dbReference>
<dbReference type="SUPFAM" id="SSF52738">
    <property type="entry name" value="Methylesterase CheB, C-terminal domain"/>
    <property type="match status" value="1"/>
</dbReference>
<dbReference type="Pfam" id="PF07730">
    <property type="entry name" value="HisKA_3"/>
    <property type="match status" value="1"/>
</dbReference>
<keyword evidence="9" id="KW-1185">Reference proteome</keyword>
<feature type="domain" description="CheR-type methyltransferase" evidence="7">
    <location>
        <begin position="210"/>
        <end position="484"/>
    </location>
</feature>
<dbReference type="InterPro" id="IPR050903">
    <property type="entry name" value="Bact_Chemotaxis_MeTrfase"/>
</dbReference>
<dbReference type="Pfam" id="PF03705">
    <property type="entry name" value="CheR_N"/>
    <property type="match status" value="1"/>
</dbReference>
<dbReference type="SUPFAM" id="SSF55781">
    <property type="entry name" value="GAF domain-like"/>
    <property type="match status" value="1"/>
</dbReference>
<dbReference type="Gene3D" id="3.40.50.180">
    <property type="entry name" value="Methylesterase CheB, C-terminal domain"/>
    <property type="match status" value="1"/>
</dbReference>
<dbReference type="InterPro" id="IPR013767">
    <property type="entry name" value="PAS_fold"/>
</dbReference>